<dbReference type="InterPro" id="IPR013149">
    <property type="entry name" value="ADH-like_C"/>
</dbReference>
<proteinExistence type="predicted"/>
<dbReference type="InterPro" id="IPR013154">
    <property type="entry name" value="ADH-like_N"/>
</dbReference>
<organism evidence="2 3">
    <name type="scientific">Rouxiella silvae</name>
    <dbReference type="NCBI Taxonomy" id="1646373"/>
    <lineage>
        <taxon>Bacteria</taxon>
        <taxon>Pseudomonadati</taxon>
        <taxon>Pseudomonadota</taxon>
        <taxon>Gammaproteobacteria</taxon>
        <taxon>Enterobacterales</taxon>
        <taxon>Yersiniaceae</taxon>
        <taxon>Rouxiella</taxon>
    </lineage>
</organism>
<dbReference type="EMBL" id="MRWD01000047">
    <property type="protein sequence ID" value="ORJ19859.1"/>
    <property type="molecule type" value="Genomic_DNA"/>
</dbReference>
<dbReference type="CDD" id="cd08276">
    <property type="entry name" value="MDR7"/>
    <property type="match status" value="1"/>
</dbReference>
<dbReference type="SUPFAM" id="SSF50129">
    <property type="entry name" value="GroES-like"/>
    <property type="match status" value="1"/>
</dbReference>
<evidence type="ECO:0000313" key="3">
    <source>
        <dbReference type="Proteomes" id="UP000192722"/>
    </source>
</evidence>
<dbReference type="Gene3D" id="3.40.50.720">
    <property type="entry name" value="NAD(P)-binding Rossmann-like Domain"/>
    <property type="match status" value="1"/>
</dbReference>
<name>A0ABX3TXD4_9GAMM</name>
<dbReference type="PANTHER" id="PTHR45033">
    <property type="match status" value="1"/>
</dbReference>
<sequence>MKAYQLQAGAGIDALVQKDLPSRPLGPHDVRVRMRAAALNARDLAFARGAFYNAPSHPIVPLVDGCGEVVEVGNEVTRFYIGERVITNYYPHWIDGGITKAKTALSFGAQLNGTLAEELVTDQEGLVRAPDSLNDCAAATLSCAGLTAWHALFGVSTLQPGSNVLLLGTGGVSIWALQLASAAGLFPIITSSQDDKLERAVSLGARATVNYRNTPEWQKEVIGLTQGQGADLVVEVGGEGTLALSLEATRAGGTVVVIGRVSGGGGVSIEPGALIGGAKRLTGITTGSRSMLEDLVRFVDSASINPAIDKVFGFGEAREAYDYVAHGQHFGKTVIDFSQ</sequence>
<keyword evidence="3" id="KW-1185">Reference proteome</keyword>
<reference evidence="2 3" key="1">
    <citation type="journal article" date="2017" name="Int. J. Syst. Evol. Microbiol.">
        <title>Rouxiella badensis sp. nov. and Rouxiella silvae sp. nov. isolated from peat bog soil in Germany and emendation of the genus description.</title>
        <authorList>
            <person name="Le Fleche-Mateos A."/>
            <person name="Kugler J.H."/>
            <person name="Hansen S.H."/>
            <person name="Syldatk C."/>
            <person name="Hausmann R."/>
            <person name="Lomprez F."/>
            <person name="Vandenbogaert M."/>
            <person name="Manuguerra J.C."/>
            <person name="Grimont P.A."/>
        </authorList>
    </citation>
    <scope>NUCLEOTIDE SEQUENCE [LARGE SCALE GENOMIC DNA]</scope>
    <source>
        <strain evidence="2 3">213</strain>
    </source>
</reference>
<evidence type="ECO:0000313" key="2">
    <source>
        <dbReference type="EMBL" id="ORJ19859.1"/>
    </source>
</evidence>
<protein>
    <submittedName>
        <fullName evidence="2">NAD(P)-dependent alcohol dehydrogenase</fullName>
    </submittedName>
</protein>
<dbReference type="InterPro" id="IPR020843">
    <property type="entry name" value="ER"/>
</dbReference>
<dbReference type="RefSeq" id="WP_084983851.1">
    <property type="nucleotide sequence ID" value="NZ_CBCSCF010000001.1"/>
</dbReference>
<dbReference type="SUPFAM" id="SSF51735">
    <property type="entry name" value="NAD(P)-binding Rossmann-fold domains"/>
    <property type="match status" value="1"/>
</dbReference>
<dbReference type="InterPro" id="IPR036291">
    <property type="entry name" value="NAD(P)-bd_dom_sf"/>
</dbReference>
<comment type="caution">
    <text evidence="2">The sequence shown here is derived from an EMBL/GenBank/DDBJ whole genome shotgun (WGS) entry which is preliminary data.</text>
</comment>
<feature type="domain" description="Enoyl reductase (ER)" evidence="1">
    <location>
        <begin position="10"/>
        <end position="335"/>
    </location>
</feature>
<dbReference type="Pfam" id="PF08240">
    <property type="entry name" value="ADH_N"/>
    <property type="match status" value="1"/>
</dbReference>
<evidence type="ECO:0000259" key="1">
    <source>
        <dbReference type="SMART" id="SM00829"/>
    </source>
</evidence>
<dbReference type="SMART" id="SM00829">
    <property type="entry name" value="PKS_ER"/>
    <property type="match status" value="1"/>
</dbReference>
<dbReference type="PANTHER" id="PTHR45033:SF2">
    <property type="entry name" value="ZINC-TYPE ALCOHOL DEHYDROGENASE-LIKE PROTEIN C1773.06C"/>
    <property type="match status" value="1"/>
</dbReference>
<dbReference type="Proteomes" id="UP000192722">
    <property type="component" value="Unassembled WGS sequence"/>
</dbReference>
<dbReference type="InterPro" id="IPR011032">
    <property type="entry name" value="GroES-like_sf"/>
</dbReference>
<dbReference type="Pfam" id="PF00107">
    <property type="entry name" value="ADH_zinc_N"/>
    <property type="match status" value="1"/>
</dbReference>
<gene>
    <name evidence="2" type="ORF">BS639_17865</name>
</gene>
<accession>A0ABX3TXD4</accession>
<dbReference type="Gene3D" id="3.90.180.10">
    <property type="entry name" value="Medium-chain alcohol dehydrogenases, catalytic domain"/>
    <property type="match status" value="1"/>
</dbReference>
<dbReference type="InterPro" id="IPR052711">
    <property type="entry name" value="Zinc_ADH-like"/>
</dbReference>